<dbReference type="InterPro" id="IPR039538">
    <property type="entry name" value="BetI_C"/>
</dbReference>
<feature type="DNA-binding region" description="H-T-H motif" evidence="5">
    <location>
        <begin position="32"/>
        <end position="51"/>
    </location>
</feature>
<gene>
    <name evidence="7" type="ORF">PZE19_30295</name>
</gene>
<name>A0ABT6FKH0_9BACT</name>
<evidence type="ECO:0000256" key="2">
    <source>
        <dbReference type="ARBA" id="ARBA00023015"/>
    </source>
</evidence>
<dbReference type="Pfam" id="PF13977">
    <property type="entry name" value="TetR_C_6"/>
    <property type="match status" value="1"/>
</dbReference>
<evidence type="ECO:0000256" key="1">
    <source>
        <dbReference type="ARBA" id="ARBA00022491"/>
    </source>
</evidence>
<sequence>MTERVDVGSIRRAQVVEAACRVIHRKGIQGASLAEIEQEAEVSRGVLTYHFPSKEAIILAVFDATIARMEAGADADLAAAKSGWERLETVLDFVLNRKPANDEFDYLNYTFLAQMSHREDFRTRLAAVNADIRRRIAEDLSEEAGRAGLGPGEVRALAAVVHAAMSGLIMQLNVDPGAIDRAAAHRALRAMILGILGRDGAEPRGAGRPRARRRVEKPGG</sequence>
<protein>
    <submittedName>
        <fullName evidence="7">TetR/AcrR family transcriptional regulator</fullName>
    </submittedName>
</protein>
<evidence type="ECO:0000313" key="7">
    <source>
        <dbReference type="EMBL" id="MDG3008077.1"/>
    </source>
</evidence>
<dbReference type="SUPFAM" id="SSF46689">
    <property type="entry name" value="Homeodomain-like"/>
    <property type="match status" value="1"/>
</dbReference>
<dbReference type="InterPro" id="IPR023772">
    <property type="entry name" value="DNA-bd_HTH_TetR-type_CS"/>
</dbReference>
<keyword evidence="1" id="KW-0678">Repressor</keyword>
<comment type="caution">
    <text evidence="7">The sequence shown here is derived from an EMBL/GenBank/DDBJ whole genome shotgun (WGS) entry which is preliminary data.</text>
</comment>
<proteinExistence type="predicted"/>
<keyword evidence="8" id="KW-1185">Reference proteome</keyword>
<keyword evidence="4" id="KW-0804">Transcription</keyword>
<dbReference type="PRINTS" id="PR00455">
    <property type="entry name" value="HTHTETR"/>
</dbReference>
<dbReference type="PANTHER" id="PTHR47506:SF6">
    <property type="entry name" value="HTH-TYPE TRANSCRIPTIONAL REPRESSOR NEMR"/>
    <property type="match status" value="1"/>
</dbReference>
<dbReference type="Proteomes" id="UP001216907">
    <property type="component" value="Unassembled WGS sequence"/>
</dbReference>
<evidence type="ECO:0000256" key="5">
    <source>
        <dbReference type="PROSITE-ProRule" id="PRU00335"/>
    </source>
</evidence>
<organism evidence="7 8">
    <name type="scientific">Paludisphaera mucosa</name>
    <dbReference type="NCBI Taxonomy" id="3030827"/>
    <lineage>
        <taxon>Bacteria</taxon>
        <taxon>Pseudomonadati</taxon>
        <taxon>Planctomycetota</taxon>
        <taxon>Planctomycetia</taxon>
        <taxon>Isosphaerales</taxon>
        <taxon>Isosphaeraceae</taxon>
        <taxon>Paludisphaera</taxon>
    </lineage>
</organism>
<dbReference type="InterPro" id="IPR036271">
    <property type="entry name" value="Tet_transcr_reg_TetR-rel_C_sf"/>
</dbReference>
<dbReference type="PROSITE" id="PS50977">
    <property type="entry name" value="HTH_TETR_2"/>
    <property type="match status" value="1"/>
</dbReference>
<dbReference type="PROSITE" id="PS01081">
    <property type="entry name" value="HTH_TETR_1"/>
    <property type="match status" value="1"/>
</dbReference>
<accession>A0ABT6FKH0</accession>
<reference evidence="7 8" key="1">
    <citation type="submission" date="2023-03" db="EMBL/GenBank/DDBJ databases">
        <title>Paludisphaera mucosa sp. nov. a novel planctomycete from northern fen.</title>
        <authorList>
            <person name="Ivanova A."/>
        </authorList>
    </citation>
    <scope>NUCLEOTIDE SEQUENCE [LARGE SCALE GENOMIC DNA]</scope>
    <source>
        <strain evidence="7 8">Pla2</strain>
    </source>
</reference>
<keyword evidence="2" id="KW-0805">Transcription regulation</keyword>
<feature type="domain" description="HTH tetR-type" evidence="6">
    <location>
        <begin position="9"/>
        <end position="69"/>
    </location>
</feature>
<evidence type="ECO:0000313" key="8">
    <source>
        <dbReference type="Proteomes" id="UP001216907"/>
    </source>
</evidence>
<evidence type="ECO:0000256" key="4">
    <source>
        <dbReference type="ARBA" id="ARBA00023163"/>
    </source>
</evidence>
<dbReference type="SUPFAM" id="SSF48498">
    <property type="entry name" value="Tetracyclin repressor-like, C-terminal domain"/>
    <property type="match status" value="1"/>
</dbReference>
<keyword evidence="3 5" id="KW-0238">DNA-binding</keyword>
<dbReference type="PANTHER" id="PTHR47506">
    <property type="entry name" value="TRANSCRIPTIONAL REGULATORY PROTEIN"/>
    <property type="match status" value="1"/>
</dbReference>
<dbReference type="Gene3D" id="1.10.357.10">
    <property type="entry name" value="Tetracycline Repressor, domain 2"/>
    <property type="match status" value="1"/>
</dbReference>
<dbReference type="RefSeq" id="WP_277864405.1">
    <property type="nucleotide sequence ID" value="NZ_JARRAG010000003.1"/>
</dbReference>
<dbReference type="InterPro" id="IPR001647">
    <property type="entry name" value="HTH_TetR"/>
</dbReference>
<dbReference type="InterPro" id="IPR009057">
    <property type="entry name" value="Homeodomain-like_sf"/>
</dbReference>
<evidence type="ECO:0000256" key="3">
    <source>
        <dbReference type="ARBA" id="ARBA00023125"/>
    </source>
</evidence>
<evidence type="ECO:0000259" key="6">
    <source>
        <dbReference type="PROSITE" id="PS50977"/>
    </source>
</evidence>
<dbReference type="EMBL" id="JARRAG010000003">
    <property type="protein sequence ID" value="MDG3008077.1"/>
    <property type="molecule type" value="Genomic_DNA"/>
</dbReference>
<dbReference type="Pfam" id="PF00440">
    <property type="entry name" value="TetR_N"/>
    <property type="match status" value="1"/>
</dbReference>